<dbReference type="STRING" id="1664694.A0A0N1HEM8"/>
<dbReference type="RefSeq" id="XP_018003458.1">
    <property type="nucleotide sequence ID" value="XM_018147469.1"/>
</dbReference>
<protein>
    <submittedName>
        <fullName evidence="1">Uncharacterized protein</fullName>
    </submittedName>
</protein>
<gene>
    <name evidence="1" type="ORF">AB675_7124</name>
</gene>
<evidence type="ECO:0000313" key="2">
    <source>
        <dbReference type="Proteomes" id="UP000038010"/>
    </source>
</evidence>
<evidence type="ECO:0000313" key="1">
    <source>
        <dbReference type="EMBL" id="KPI43495.1"/>
    </source>
</evidence>
<comment type="caution">
    <text evidence="1">The sequence shown here is derived from an EMBL/GenBank/DDBJ whole genome shotgun (WGS) entry which is preliminary data.</text>
</comment>
<accession>A0A0N1HEM8</accession>
<dbReference type="VEuPathDB" id="FungiDB:AB675_7124"/>
<organism evidence="1 2">
    <name type="scientific">Cyphellophora attinorum</name>
    <dbReference type="NCBI Taxonomy" id="1664694"/>
    <lineage>
        <taxon>Eukaryota</taxon>
        <taxon>Fungi</taxon>
        <taxon>Dikarya</taxon>
        <taxon>Ascomycota</taxon>
        <taxon>Pezizomycotina</taxon>
        <taxon>Eurotiomycetes</taxon>
        <taxon>Chaetothyriomycetidae</taxon>
        <taxon>Chaetothyriales</taxon>
        <taxon>Cyphellophoraceae</taxon>
        <taxon>Cyphellophora</taxon>
    </lineage>
</organism>
<dbReference type="GeneID" id="28739349"/>
<proteinExistence type="predicted"/>
<reference evidence="1 2" key="1">
    <citation type="submission" date="2015-06" db="EMBL/GenBank/DDBJ databases">
        <title>Draft genome of the ant-associated black yeast Phialophora attae CBS 131958.</title>
        <authorList>
            <person name="Moreno L.F."/>
            <person name="Stielow B.J."/>
            <person name="de Hoog S."/>
            <person name="Vicente V.A."/>
            <person name="Weiss V.A."/>
            <person name="de Vries M."/>
            <person name="Cruz L.M."/>
            <person name="Souza E.M."/>
        </authorList>
    </citation>
    <scope>NUCLEOTIDE SEQUENCE [LARGE SCALE GENOMIC DNA]</scope>
    <source>
        <strain evidence="1 2">CBS 131958</strain>
    </source>
</reference>
<dbReference type="OrthoDB" id="5426988at2759"/>
<sequence length="138" mass="15518">MASEHERQPRAPRARGFPRGCVVLLNGYPDNHLTIDPAMAAHPDRGPEYQRFRAQLRQLAFRELKSLEDPDIVLFMTACLGDNDEDAAALAEHIDIARVRNVPFLSFTLECDTDEMRGRISAADRLKSNRFKLADPGA</sequence>
<dbReference type="EMBL" id="LFJN01000005">
    <property type="protein sequence ID" value="KPI43495.1"/>
    <property type="molecule type" value="Genomic_DNA"/>
</dbReference>
<dbReference type="AlphaFoldDB" id="A0A0N1HEM8"/>
<name>A0A0N1HEM8_9EURO</name>
<dbReference type="Proteomes" id="UP000038010">
    <property type="component" value="Unassembled WGS sequence"/>
</dbReference>
<keyword evidence="2" id="KW-1185">Reference proteome</keyword>